<evidence type="ECO:0000256" key="1">
    <source>
        <dbReference type="ARBA" id="ARBA00007169"/>
    </source>
</evidence>
<dbReference type="Gene3D" id="3.40.50.1820">
    <property type="entry name" value="alpha/beta hydrolase"/>
    <property type="match status" value="1"/>
</dbReference>
<dbReference type="PANTHER" id="PTHR11487:SF0">
    <property type="entry name" value="S-ACYL FATTY ACID SYNTHASE THIOESTERASE, MEDIUM CHAIN"/>
    <property type="match status" value="1"/>
</dbReference>
<feature type="domain" description="Thioesterase" evidence="2">
    <location>
        <begin position="4"/>
        <end position="233"/>
    </location>
</feature>
<dbReference type="SUPFAM" id="SSF53474">
    <property type="entry name" value="alpha/beta-Hydrolases"/>
    <property type="match status" value="1"/>
</dbReference>
<dbReference type="InterPro" id="IPR012223">
    <property type="entry name" value="TEII"/>
</dbReference>
<evidence type="ECO:0000313" key="4">
    <source>
        <dbReference type="Proteomes" id="UP000243887"/>
    </source>
</evidence>
<dbReference type="Pfam" id="PF00975">
    <property type="entry name" value="Thioesterase"/>
    <property type="match status" value="1"/>
</dbReference>
<reference evidence="4" key="1">
    <citation type="submission" date="2016-10" db="EMBL/GenBank/DDBJ databases">
        <authorList>
            <person name="Varghese N."/>
            <person name="Submissions S."/>
        </authorList>
    </citation>
    <scope>NUCLEOTIDE SEQUENCE [LARGE SCALE GENOMIC DNA]</scope>
    <source>
        <strain evidence="4">DSM 26542</strain>
    </source>
</reference>
<dbReference type="Proteomes" id="UP000243887">
    <property type="component" value="Unassembled WGS sequence"/>
</dbReference>
<comment type="similarity">
    <text evidence="1">Belongs to the thioesterase family.</text>
</comment>
<dbReference type="STRING" id="1150112.SAMN04487893_11654"/>
<evidence type="ECO:0000259" key="2">
    <source>
        <dbReference type="Pfam" id="PF00975"/>
    </source>
</evidence>
<dbReference type="InterPro" id="IPR029058">
    <property type="entry name" value="AB_hydrolase_fold"/>
</dbReference>
<name>A0A1I3UB70_9FLAO</name>
<dbReference type="InterPro" id="IPR001031">
    <property type="entry name" value="Thioesterase"/>
</dbReference>
<proteinExistence type="inferred from homology"/>
<keyword evidence="4" id="KW-1185">Reference proteome</keyword>
<sequence>MKSKVIALPFAGGNKYSFNSIEKHVSKNVEWITLELPGRGSRFKESLLDKVDQIVEDLLAQIMSNIGDTNYIIYGHSMGTLIGYELTKKIIERKLQQPMSLFFTGRGAPGFNRFTNKKSILPTNAFWEEVSKIGGLPKEILECKELLDLYYPIMKSDFKAIEDYNYLPMDIPFTFPIHVLMGKDEIGIGDEKTSLAGMKGWQNETSESCTFELLEGDHFFIFRHAEAIAKRISQVAVGSINIV</sequence>
<evidence type="ECO:0000313" key="3">
    <source>
        <dbReference type="EMBL" id="SFJ79041.1"/>
    </source>
</evidence>
<protein>
    <submittedName>
        <fullName evidence="3">Surfactin synthase thioesterase subunit</fullName>
    </submittedName>
</protein>
<accession>A0A1I3UB70</accession>
<dbReference type="RefSeq" id="WP_090680860.1">
    <property type="nucleotide sequence ID" value="NZ_FORU01000016.1"/>
</dbReference>
<dbReference type="OrthoDB" id="2213423at2"/>
<gene>
    <name evidence="3" type="ORF">SAMN04487893_11654</name>
</gene>
<organism evidence="3 4">
    <name type="scientific">Myroides guanonis</name>
    <dbReference type="NCBI Taxonomy" id="1150112"/>
    <lineage>
        <taxon>Bacteria</taxon>
        <taxon>Pseudomonadati</taxon>
        <taxon>Bacteroidota</taxon>
        <taxon>Flavobacteriia</taxon>
        <taxon>Flavobacteriales</taxon>
        <taxon>Flavobacteriaceae</taxon>
        <taxon>Myroides</taxon>
    </lineage>
</organism>
<dbReference type="GO" id="GO:0008610">
    <property type="term" value="P:lipid biosynthetic process"/>
    <property type="evidence" value="ECO:0007669"/>
    <property type="project" value="TreeGrafter"/>
</dbReference>
<dbReference type="PANTHER" id="PTHR11487">
    <property type="entry name" value="THIOESTERASE"/>
    <property type="match status" value="1"/>
</dbReference>
<dbReference type="AlphaFoldDB" id="A0A1I3UB70"/>
<dbReference type="EMBL" id="FORU01000016">
    <property type="protein sequence ID" value="SFJ79041.1"/>
    <property type="molecule type" value="Genomic_DNA"/>
</dbReference>